<keyword evidence="5" id="KW-0274">FAD</keyword>
<evidence type="ECO:0000256" key="5">
    <source>
        <dbReference type="ARBA" id="ARBA00022827"/>
    </source>
</evidence>
<reference evidence="20" key="1">
    <citation type="submission" date="2025-08" db="UniProtKB">
        <authorList>
            <consortium name="Ensembl"/>
        </authorList>
    </citation>
    <scope>IDENTIFICATION</scope>
</reference>
<dbReference type="Pfam" id="PF02852">
    <property type="entry name" value="Pyr_redox_dim"/>
    <property type="match status" value="1"/>
</dbReference>
<comment type="catalytic activity">
    <reaction evidence="16">
        <text>[thioredoxin]-dithiol + NADP(+) = [thioredoxin]-disulfide + NADPH + H(+)</text>
        <dbReference type="Rhea" id="RHEA:20345"/>
        <dbReference type="Rhea" id="RHEA-COMP:10698"/>
        <dbReference type="Rhea" id="RHEA-COMP:10700"/>
        <dbReference type="ChEBI" id="CHEBI:15378"/>
        <dbReference type="ChEBI" id="CHEBI:29950"/>
        <dbReference type="ChEBI" id="CHEBI:50058"/>
        <dbReference type="ChEBI" id="CHEBI:57783"/>
        <dbReference type="ChEBI" id="CHEBI:58349"/>
        <dbReference type="EC" id="1.8.1.9"/>
    </reaction>
    <physiologicalReaction direction="right-to-left" evidence="16">
        <dbReference type="Rhea" id="RHEA:20347"/>
    </physiologicalReaction>
</comment>
<dbReference type="GO" id="GO:0004791">
    <property type="term" value="F:thioredoxin-disulfide reductase (NADPH) activity"/>
    <property type="evidence" value="ECO:0007669"/>
    <property type="project" value="UniProtKB-EC"/>
</dbReference>
<proteinExistence type="inferred from homology"/>
<feature type="domain" description="Pyridine nucleotide-disulphide oxidoreductase dimerisation" evidence="18">
    <location>
        <begin position="144"/>
        <end position="255"/>
    </location>
</feature>
<feature type="domain" description="FAD/NAD(P)-binding" evidence="19">
    <location>
        <begin position="3"/>
        <end position="124"/>
    </location>
</feature>
<dbReference type="Ensembl" id="ENSPSTT00000008899.1">
    <property type="protein sequence ID" value="ENSPSTP00000008482.1"/>
    <property type="gene ID" value="ENSPSTG00000005974.1"/>
</dbReference>
<evidence type="ECO:0000256" key="10">
    <source>
        <dbReference type="ARBA" id="ARBA00023284"/>
    </source>
</evidence>
<dbReference type="GO" id="GO:0005739">
    <property type="term" value="C:mitochondrion"/>
    <property type="evidence" value="ECO:0007669"/>
    <property type="project" value="TreeGrafter"/>
</dbReference>
<dbReference type="GO" id="GO:0004362">
    <property type="term" value="F:glutathione-disulfide reductase (NADPH) activity"/>
    <property type="evidence" value="ECO:0007669"/>
    <property type="project" value="TreeGrafter"/>
</dbReference>
<dbReference type="Pfam" id="PF07992">
    <property type="entry name" value="Pyr_redox_2"/>
    <property type="match status" value="1"/>
</dbReference>
<dbReference type="Gene3D" id="3.30.390.30">
    <property type="match status" value="1"/>
</dbReference>
<dbReference type="PRINTS" id="PR00411">
    <property type="entry name" value="PNDRDTASEI"/>
</dbReference>
<reference evidence="20" key="2">
    <citation type="submission" date="2025-09" db="UniProtKB">
        <authorList>
            <consortium name="Ensembl"/>
        </authorList>
    </citation>
    <scope>IDENTIFICATION</scope>
</reference>
<evidence type="ECO:0000256" key="1">
    <source>
        <dbReference type="ARBA" id="ARBA00001974"/>
    </source>
</evidence>
<dbReference type="InterPro" id="IPR046952">
    <property type="entry name" value="GSHR/TRXR-like"/>
</dbReference>
<dbReference type="GO" id="GO:0034599">
    <property type="term" value="P:cellular response to oxidative stress"/>
    <property type="evidence" value="ECO:0007669"/>
    <property type="project" value="TreeGrafter"/>
</dbReference>
<name>A0A8C9L7V4_PAVCR</name>
<dbReference type="SUPFAM" id="SSF55424">
    <property type="entry name" value="FAD/NAD-linked reductases, dimerisation (C-terminal) domain"/>
    <property type="match status" value="1"/>
</dbReference>
<organism evidence="20 21">
    <name type="scientific">Pavo cristatus</name>
    <name type="common">Indian peafowl</name>
    <name type="synonym">Blue peafowl</name>
    <dbReference type="NCBI Taxonomy" id="9049"/>
    <lineage>
        <taxon>Eukaryota</taxon>
        <taxon>Metazoa</taxon>
        <taxon>Chordata</taxon>
        <taxon>Craniata</taxon>
        <taxon>Vertebrata</taxon>
        <taxon>Euteleostomi</taxon>
        <taxon>Archelosauria</taxon>
        <taxon>Archosauria</taxon>
        <taxon>Dinosauria</taxon>
        <taxon>Saurischia</taxon>
        <taxon>Theropoda</taxon>
        <taxon>Coelurosauria</taxon>
        <taxon>Aves</taxon>
        <taxon>Neognathae</taxon>
        <taxon>Galloanserae</taxon>
        <taxon>Galliformes</taxon>
        <taxon>Phasianidae</taxon>
        <taxon>Phasianinae</taxon>
        <taxon>Pavo</taxon>
    </lineage>
</organism>
<comment type="catalytic activity">
    <reaction evidence="17">
        <text>H2O2 + NADPH + H(+) = NADP(+) + 2 H2O</text>
        <dbReference type="Rhea" id="RHEA:15173"/>
        <dbReference type="ChEBI" id="CHEBI:15377"/>
        <dbReference type="ChEBI" id="CHEBI:15378"/>
        <dbReference type="ChEBI" id="CHEBI:16240"/>
        <dbReference type="ChEBI" id="CHEBI:57783"/>
        <dbReference type="ChEBI" id="CHEBI:58349"/>
        <dbReference type="EC" id="1.11.1.2"/>
    </reaction>
    <physiologicalReaction direction="left-to-right" evidence="17">
        <dbReference type="Rhea" id="RHEA:15174"/>
    </physiologicalReaction>
</comment>
<keyword evidence="10" id="KW-0676">Redox-active center</keyword>
<keyword evidence="8" id="KW-0560">Oxidoreductase</keyword>
<evidence type="ECO:0000256" key="14">
    <source>
        <dbReference type="ARBA" id="ARBA00044275"/>
    </source>
</evidence>
<dbReference type="AlphaFoldDB" id="A0A8C9L7V4"/>
<evidence type="ECO:0000256" key="13">
    <source>
        <dbReference type="ARBA" id="ARBA00044212"/>
    </source>
</evidence>
<dbReference type="GO" id="GO:0006749">
    <property type="term" value="P:glutathione metabolic process"/>
    <property type="evidence" value="ECO:0007669"/>
    <property type="project" value="TreeGrafter"/>
</dbReference>
<evidence type="ECO:0000256" key="15">
    <source>
        <dbReference type="ARBA" id="ARBA00045717"/>
    </source>
</evidence>
<evidence type="ECO:0000256" key="11">
    <source>
        <dbReference type="ARBA" id="ARBA00044049"/>
    </source>
</evidence>
<dbReference type="EC" id="1.11.1.2" evidence="11"/>
<evidence type="ECO:0000256" key="3">
    <source>
        <dbReference type="ARBA" id="ARBA00012610"/>
    </source>
</evidence>
<dbReference type="EC" id="1.8.1.9" evidence="3"/>
<dbReference type="Gene3D" id="3.50.50.60">
    <property type="entry name" value="FAD/NAD(P)-binding domain"/>
    <property type="match status" value="2"/>
</dbReference>
<dbReference type="InterPro" id="IPR016156">
    <property type="entry name" value="FAD/NAD-linked_Rdtase_dimer_sf"/>
</dbReference>
<dbReference type="PRINTS" id="PR00368">
    <property type="entry name" value="FADPNR"/>
</dbReference>
<dbReference type="PANTHER" id="PTHR42737:SF8">
    <property type="entry name" value="THIOREDOXIN-DISULFIDE REDUCTASE"/>
    <property type="match status" value="1"/>
</dbReference>
<dbReference type="GO" id="GO:0045454">
    <property type="term" value="P:cell redox homeostasis"/>
    <property type="evidence" value="ECO:0007669"/>
    <property type="project" value="InterPro"/>
</dbReference>
<protein>
    <recommendedName>
        <fullName evidence="12">Thioredoxin reductase 1, cytoplasmic</fullName>
        <ecNumber evidence="11">1.11.1.2</ecNumber>
        <ecNumber evidence="3">1.8.1.9</ecNumber>
    </recommendedName>
    <alternativeName>
        <fullName evidence="14">Peroxidase TXNRD1</fullName>
    </alternativeName>
    <alternativeName>
        <fullName evidence="13">Thioredoxin reductase TR1</fullName>
    </alternativeName>
</protein>
<evidence type="ECO:0000256" key="4">
    <source>
        <dbReference type="ARBA" id="ARBA00022630"/>
    </source>
</evidence>
<dbReference type="PANTHER" id="PTHR42737">
    <property type="entry name" value="GLUTATHIONE REDUCTASE"/>
    <property type="match status" value="1"/>
</dbReference>
<dbReference type="InterPro" id="IPR004099">
    <property type="entry name" value="Pyr_nucl-diS_OxRdtase_dimer"/>
</dbReference>
<dbReference type="GO" id="GO:0005829">
    <property type="term" value="C:cytosol"/>
    <property type="evidence" value="ECO:0007669"/>
    <property type="project" value="TreeGrafter"/>
</dbReference>
<accession>A0A8C9L7V4</accession>
<dbReference type="SUPFAM" id="SSF51905">
    <property type="entry name" value="FAD/NAD(P)-binding domain"/>
    <property type="match status" value="1"/>
</dbReference>
<dbReference type="GO" id="GO:0050137">
    <property type="term" value="F:NADPH peroxidase activity"/>
    <property type="evidence" value="ECO:0007669"/>
    <property type="project" value="UniProtKB-EC"/>
</dbReference>
<evidence type="ECO:0000256" key="17">
    <source>
        <dbReference type="ARBA" id="ARBA00048992"/>
    </source>
</evidence>
<evidence type="ECO:0000256" key="2">
    <source>
        <dbReference type="ARBA" id="ARBA00007532"/>
    </source>
</evidence>
<evidence type="ECO:0000256" key="7">
    <source>
        <dbReference type="ARBA" id="ARBA00022933"/>
    </source>
</evidence>
<keyword evidence="21" id="KW-1185">Reference proteome</keyword>
<evidence type="ECO:0000259" key="19">
    <source>
        <dbReference type="Pfam" id="PF07992"/>
    </source>
</evidence>
<dbReference type="InterPro" id="IPR023753">
    <property type="entry name" value="FAD/NAD-binding_dom"/>
</dbReference>
<dbReference type="Proteomes" id="UP000694428">
    <property type="component" value="Unplaced"/>
</dbReference>
<dbReference type="GO" id="GO:0050660">
    <property type="term" value="F:flavin adenine dinucleotide binding"/>
    <property type="evidence" value="ECO:0007669"/>
    <property type="project" value="InterPro"/>
</dbReference>
<evidence type="ECO:0000256" key="9">
    <source>
        <dbReference type="ARBA" id="ARBA00023157"/>
    </source>
</evidence>
<dbReference type="InterPro" id="IPR036188">
    <property type="entry name" value="FAD/NAD-bd_sf"/>
</dbReference>
<keyword evidence="9" id="KW-1015">Disulfide bond</keyword>
<comment type="cofactor">
    <cofactor evidence="1">
        <name>FAD</name>
        <dbReference type="ChEBI" id="CHEBI:57692"/>
    </cofactor>
</comment>
<keyword evidence="7" id="KW-0712">Selenocysteine</keyword>
<evidence type="ECO:0000259" key="18">
    <source>
        <dbReference type="Pfam" id="PF02852"/>
    </source>
</evidence>
<evidence type="ECO:0000256" key="16">
    <source>
        <dbReference type="ARBA" id="ARBA00047387"/>
    </source>
</evidence>
<evidence type="ECO:0000313" key="21">
    <source>
        <dbReference type="Proteomes" id="UP000694428"/>
    </source>
</evidence>
<sequence length="271" mass="30110">MVRSILLRGFDQDMANKIGEYMEEHGIKFIREFVPIKLPGHLSKTAKHTEISNVCISVLQVLLAIGRDACTRKIGLDKVGVKINEKTGKIPVDDMEQTNVPYIYAIGDVLQDRLELTPVAIQAGRLLVRRLYSGSTVKCDYVNVPTTVFTPLEYGACGYSEENAIQKFGEENIEVYHSHFWPLEWTVPSRDNNKCYAKIICNIQDNERVIGFHVLGPNAGEVTQGFAAAMKCGLTKEQLDSTIGIHPVCAEVFTTLSITKRSGENTLQSGC</sequence>
<comment type="similarity">
    <text evidence="2">Belongs to the class-I pyridine nucleotide-disulfide oxidoreductase family.</text>
</comment>
<keyword evidence="4" id="KW-0285">Flavoprotein</keyword>
<keyword evidence="6" id="KW-0521">NADP</keyword>
<evidence type="ECO:0000313" key="20">
    <source>
        <dbReference type="Ensembl" id="ENSPSTP00000008482.1"/>
    </source>
</evidence>
<evidence type="ECO:0000256" key="6">
    <source>
        <dbReference type="ARBA" id="ARBA00022857"/>
    </source>
</evidence>
<comment type="function">
    <text evidence="15">Reduces disulfideprotein thioredoxin (Trx) to its dithiol-containing form. Homodimeric flavoprotein involved in the regulation of cellular redox reactions, growth and differentiation. Contains a selenocysteine residue at the C-terminal active site that is essential for catalysis. Also has reductase activity on hydrogen peroxide (H2O2).</text>
</comment>
<evidence type="ECO:0000256" key="12">
    <source>
        <dbReference type="ARBA" id="ARBA00044068"/>
    </source>
</evidence>
<evidence type="ECO:0000256" key="8">
    <source>
        <dbReference type="ARBA" id="ARBA00023002"/>
    </source>
</evidence>
<dbReference type="FunFam" id="3.30.390.30:FF:000004">
    <property type="entry name" value="Thioredoxin reductase 1, cytoplasmic"/>
    <property type="match status" value="1"/>
</dbReference>